<keyword evidence="2" id="KW-1185">Reference proteome</keyword>
<evidence type="ECO:0000313" key="1">
    <source>
        <dbReference type="EMBL" id="RKN50489.1"/>
    </source>
</evidence>
<name>A0A3A9ZQM1_9ACTN</name>
<organism evidence="1 2">
    <name type="scientific">Micromonospora endolithica</name>
    <dbReference type="NCBI Taxonomy" id="230091"/>
    <lineage>
        <taxon>Bacteria</taxon>
        <taxon>Bacillati</taxon>
        <taxon>Actinomycetota</taxon>
        <taxon>Actinomycetes</taxon>
        <taxon>Micromonosporales</taxon>
        <taxon>Micromonosporaceae</taxon>
        <taxon>Micromonospora</taxon>
    </lineage>
</organism>
<dbReference type="RefSeq" id="WP_120723963.1">
    <property type="nucleotide sequence ID" value="NZ_RBAK01000001.1"/>
</dbReference>
<dbReference type="AlphaFoldDB" id="A0A3A9ZQM1"/>
<dbReference type="Proteomes" id="UP000281726">
    <property type="component" value="Unassembled WGS sequence"/>
</dbReference>
<evidence type="ECO:0000313" key="2">
    <source>
        <dbReference type="Proteomes" id="UP000281726"/>
    </source>
</evidence>
<gene>
    <name evidence="1" type="ORF">D7223_01450</name>
</gene>
<comment type="caution">
    <text evidence="1">The sequence shown here is derived from an EMBL/GenBank/DDBJ whole genome shotgun (WGS) entry which is preliminary data.</text>
</comment>
<reference evidence="1 2" key="1">
    <citation type="journal article" date="2004" name="Syst. Appl. Microbiol.">
        <title>Cryptoendolithic actinomycetes from antarctic sandstone rock samples: Micromonospora endolithica sp. nov. and two isolates related to Micromonospora coerulea Jensen 1932.</title>
        <authorList>
            <person name="Hirsch P."/>
            <person name="Mevs U."/>
            <person name="Kroppenstedt R.M."/>
            <person name="Schumann P."/>
            <person name="Stackebrandt E."/>
        </authorList>
    </citation>
    <scope>NUCLEOTIDE SEQUENCE [LARGE SCALE GENOMIC DNA]</scope>
    <source>
        <strain evidence="1 2">JCM 12677</strain>
    </source>
</reference>
<accession>A0A3A9ZQM1</accession>
<protein>
    <submittedName>
        <fullName evidence="1">Uncharacterized protein</fullName>
    </submittedName>
</protein>
<dbReference type="EMBL" id="RBAK01000001">
    <property type="protein sequence ID" value="RKN50489.1"/>
    <property type="molecule type" value="Genomic_DNA"/>
</dbReference>
<dbReference type="OrthoDB" id="3388345at2"/>
<proteinExistence type="predicted"/>
<sequence length="86" mass="10333">MTQPAEVTSVWDWQRFEAALFGLRTGVDTLQEYIAEFHDARHDWRDDQQEDRQQWAELDEMTRRETELDWASDGHLDGDYTRDVDE</sequence>